<evidence type="ECO:0000259" key="2">
    <source>
        <dbReference type="Pfam" id="PF03107"/>
    </source>
</evidence>
<gene>
    <name evidence="4" type="primary">LOC111006137</name>
</gene>
<dbReference type="Pfam" id="PF03107">
    <property type="entry name" value="C1_2"/>
    <property type="match status" value="1"/>
</dbReference>
<reference evidence="4" key="1">
    <citation type="submission" date="2025-08" db="UniProtKB">
        <authorList>
            <consortium name="RefSeq"/>
        </authorList>
    </citation>
    <scope>IDENTIFICATION</scope>
    <source>
        <strain evidence="4">OHB3-1</strain>
    </source>
</reference>
<dbReference type="GeneID" id="111006137"/>
<evidence type="ECO:0000313" key="3">
    <source>
        <dbReference type="Proteomes" id="UP000504603"/>
    </source>
</evidence>
<proteinExistence type="predicted"/>
<keyword evidence="3" id="KW-1185">Reference proteome</keyword>
<dbReference type="KEGG" id="mcha:111006137"/>
<evidence type="ECO:0000313" key="4">
    <source>
        <dbReference type="RefSeq" id="XP_022133598.1"/>
    </source>
</evidence>
<protein>
    <submittedName>
        <fullName evidence="4">Uncharacterized protein LOC111006137</fullName>
    </submittedName>
</protein>
<name>A0A6J1BZK4_MOMCH</name>
<dbReference type="AlphaFoldDB" id="A0A6J1BZK4"/>
<dbReference type="SUPFAM" id="SSF57889">
    <property type="entry name" value="Cysteine-rich domain"/>
    <property type="match status" value="2"/>
</dbReference>
<dbReference type="InterPro" id="IPR046349">
    <property type="entry name" value="C1-like_sf"/>
</dbReference>
<dbReference type="Proteomes" id="UP000504603">
    <property type="component" value="Unplaced"/>
</dbReference>
<feature type="non-terminal residue" evidence="4">
    <location>
        <position position="1"/>
    </location>
</feature>
<dbReference type="PANTHER" id="PTHR46477">
    <property type="entry name" value="CYSTEINE/HISTIDINE-RICH C1 DOMAIN FAMILY PROTEIN"/>
    <property type="match status" value="1"/>
</dbReference>
<feature type="domain" description="DC1" evidence="2">
    <location>
        <begin position="2"/>
        <end position="39"/>
    </location>
</feature>
<dbReference type="RefSeq" id="XP_022133598.1">
    <property type="nucleotide sequence ID" value="XM_022277906.1"/>
</dbReference>
<dbReference type="InterPro" id="IPR004146">
    <property type="entry name" value="DC1"/>
</dbReference>
<dbReference type="OrthoDB" id="1841377at2759"/>
<organism evidence="3 4">
    <name type="scientific">Momordica charantia</name>
    <name type="common">Bitter gourd</name>
    <name type="synonym">Balsam pear</name>
    <dbReference type="NCBI Taxonomy" id="3673"/>
    <lineage>
        <taxon>Eukaryota</taxon>
        <taxon>Viridiplantae</taxon>
        <taxon>Streptophyta</taxon>
        <taxon>Embryophyta</taxon>
        <taxon>Tracheophyta</taxon>
        <taxon>Spermatophyta</taxon>
        <taxon>Magnoliopsida</taxon>
        <taxon>eudicotyledons</taxon>
        <taxon>Gunneridae</taxon>
        <taxon>Pentapetalae</taxon>
        <taxon>rosids</taxon>
        <taxon>fabids</taxon>
        <taxon>Cucurbitales</taxon>
        <taxon>Cucurbitaceae</taxon>
        <taxon>Momordiceae</taxon>
        <taxon>Momordica</taxon>
    </lineage>
</organism>
<accession>A0A6J1BZK4</accession>
<sequence>KLELKNYLKPYTCDGCKERGFGPRYRCEKCDFDLHRECMFPQTSPFRHEFFPGSTFKFLRTPPKACHDHCKLQCEACRMDINGFVYHCKEDDLDLHPCCRKLEKEYRVKEDDEEMVFNLDKKVRGKCMWCKRKSIKEGDHSNGWSYISECRKYHIHVACATQMVLEEWKQREDCIKYGDDQKWALEKMNLKAIRARGHGHGGRGNKCWRILKIFIQTIVSIVLGDPTMTLASLFIELIAP</sequence>
<dbReference type="Gene3D" id="3.30.60.20">
    <property type="match status" value="1"/>
</dbReference>
<dbReference type="PANTHER" id="PTHR46477:SF5">
    <property type="entry name" value="PHORBOL-ESTER_DAG-TYPE DOMAIN-CONTAINING PROTEIN"/>
    <property type="match status" value="1"/>
</dbReference>
<evidence type="ECO:0000256" key="1">
    <source>
        <dbReference type="ARBA" id="ARBA00022737"/>
    </source>
</evidence>
<keyword evidence="1" id="KW-0677">Repeat</keyword>